<name>A0A3N4I239_ASCIM</name>
<evidence type="ECO:0000313" key="2">
    <source>
        <dbReference type="Proteomes" id="UP000275078"/>
    </source>
</evidence>
<sequence length="236" mass="26346">MSYTQLRCGGCNQIFDSMERKKEHIDVATGHRSKIVENAYRWIVSLDEVNIGVSSDMEFYCAIEGCDFSSVNECRLRAHCSTHKSLTLKGNVQFLKHTTKKGLFGPYKVPVYTYTFETKTKQDRIDESNNSHAALSSSLPTVNAIEAPQVAVSNSNDAATSPPSLPSQDNSDAATIIVEFTSEIITNAEPATECFGINEMKAALRAKYNKTIFDEALRTMMEKVKIYMEKTMERLG</sequence>
<protein>
    <submittedName>
        <fullName evidence="1">Uncharacterized protein</fullName>
    </submittedName>
</protein>
<accession>A0A3N4I239</accession>
<dbReference type="Proteomes" id="UP000275078">
    <property type="component" value="Unassembled WGS sequence"/>
</dbReference>
<organism evidence="1 2">
    <name type="scientific">Ascobolus immersus RN42</name>
    <dbReference type="NCBI Taxonomy" id="1160509"/>
    <lineage>
        <taxon>Eukaryota</taxon>
        <taxon>Fungi</taxon>
        <taxon>Dikarya</taxon>
        <taxon>Ascomycota</taxon>
        <taxon>Pezizomycotina</taxon>
        <taxon>Pezizomycetes</taxon>
        <taxon>Pezizales</taxon>
        <taxon>Ascobolaceae</taxon>
        <taxon>Ascobolus</taxon>
    </lineage>
</organism>
<reference evidence="1 2" key="1">
    <citation type="journal article" date="2018" name="Nat. Ecol. Evol.">
        <title>Pezizomycetes genomes reveal the molecular basis of ectomycorrhizal truffle lifestyle.</title>
        <authorList>
            <person name="Murat C."/>
            <person name="Payen T."/>
            <person name="Noel B."/>
            <person name="Kuo A."/>
            <person name="Morin E."/>
            <person name="Chen J."/>
            <person name="Kohler A."/>
            <person name="Krizsan K."/>
            <person name="Balestrini R."/>
            <person name="Da Silva C."/>
            <person name="Montanini B."/>
            <person name="Hainaut M."/>
            <person name="Levati E."/>
            <person name="Barry K.W."/>
            <person name="Belfiori B."/>
            <person name="Cichocki N."/>
            <person name="Clum A."/>
            <person name="Dockter R.B."/>
            <person name="Fauchery L."/>
            <person name="Guy J."/>
            <person name="Iotti M."/>
            <person name="Le Tacon F."/>
            <person name="Lindquist E.A."/>
            <person name="Lipzen A."/>
            <person name="Malagnac F."/>
            <person name="Mello A."/>
            <person name="Molinier V."/>
            <person name="Miyauchi S."/>
            <person name="Poulain J."/>
            <person name="Riccioni C."/>
            <person name="Rubini A."/>
            <person name="Sitrit Y."/>
            <person name="Splivallo R."/>
            <person name="Traeger S."/>
            <person name="Wang M."/>
            <person name="Zifcakova L."/>
            <person name="Wipf D."/>
            <person name="Zambonelli A."/>
            <person name="Paolocci F."/>
            <person name="Nowrousian M."/>
            <person name="Ottonello S."/>
            <person name="Baldrian P."/>
            <person name="Spatafora J.W."/>
            <person name="Henrissat B."/>
            <person name="Nagy L.G."/>
            <person name="Aury J.M."/>
            <person name="Wincker P."/>
            <person name="Grigoriev I.V."/>
            <person name="Bonfante P."/>
            <person name="Martin F.M."/>
        </authorList>
    </citation>
    <scope>NUCLEOTIDE SEQUENCE [LARGE SCALE GENOMIC DNA]</scope>
    <source>
        <strain evidence="1 2">RN42</strain>
    </source>
</reference>
<keyword evidence="2" id="KW-1185">Reference proteome</keyword>
<proteinExistence type="predicted"/>
<evidence type="ECO:0000313" key="1">
    <source>
        <dbReference type="EMBL" id="RPA79507.1"/>
    </source>
</evidence>
<dbReference type="AlphaFoldDB" id="A0A3N4I239"/>
<gene>
    <name evidence="1" type="ORF">BJ508DRAFT_328229</name>
</gene>
<dbReference type="EMBL" id="ML119698">
    <property type="protein sequence ID" value="RPA79507.1"/>
    <property type="molecule type" value="Genomic_DNA"/>
</dbReference>